<feature type="non-terminal residue" evidence="2">
    <location>
        <position position="1"/>
    </location>
</feature>
<dbReference type="AlphaFoldDB" id="A0A8J2JEI0"/>
<gene>
    <name evidence="2" type="ORF">AFUS01_LOCUS7527</name>
</gene>
<keyword evidence="3" id="KW-1185">Reference proteome</keyword>
<evidence type="ECO:0000313" key="2">
    <source>
        <dbReference type="EMBL" id="CAG7718106.1"/>
    </source>
</evidence>
<evidence type="ECO:0000313" key="3">
    <source>
        <dbReference type="Proteomes" id="UP000708208"/>
    </source>
</evidence>
<accession>A0A8J2JEI0</accession>
<feature type="region of interest" description="Disordered" evidence="1">
    <location>
        <begin position="170"/>
        <end position="190"/>
    </location>
</feature>
<sequence>MEGICFLDIENWNNLLLIFTAVPMTSQGGRRNRKMPEKIFPGVQDIADAVGSLLEGKILELKNTVVGLSAKVDEASSALVILQNRVDVISSGNDVLHENPAYTSSVEKLREDVASTLGSVAADMKVSFEKTLQERDKAAADARAAEIGTTAEVENVPYIIELRNFTLKGSQEDYSNSDENGDEIEADDEPIKVPVPAKTLLVATAVVQQRFPPSAAVKISDPVAYAKLVENSRRE</sequence>
<evidence type="ECO:0000256" key="1">
    <source>
        <dbReference type="SAM" id="MobiDB-lite"/>
    </source>
</evidence>
<feature type="compositionally biased region" description="Acidic residues" evidence="1">
    <location>
        <begin position="175"/>
        <end position="188"/>
    </location>
</feature>
<reference evidence="2" key="1">
    <citation type="submission" date="2021-06" db="EMBL/GenBank/DDBJ databases">
        <authorList>
            <person name="Hodson N. C."/>
            <person name="Mongue J. A."/>
            <person name="Jaron S. K."/>
        </authorList>
    </citation>
    <scope>NUCLEOTIDE SEQUENCE</scope>
</reference>
<organism evidence="2 3">
    <name type="scientific">Allacma fusca</name>
    <dbReference type="NCBI Taxonomy" id="39272"/>
    <lineage>
        <taxon>Eukaryota</taxon>
        <taxon>Metazoa</taxon>
        <taxon>Ecdysozoa</taxon>
        <taxon>Arthropoda</taxon>
        <taxon>Hexapoda</taxon>
        <taxon>Collembola</taxon>
        <taxon>Symphypleona</taxon>
        <taxon>Sminthuridae</taxon>
        <taxon>Allacma</taxon>
    </lineage>
</organism>
<dbReference type="Proteomes" id="UP000708208">
    <property type="component" value="Unassembled WGS sequence"/>
</dbReference>
<dbReference type="EMBL" id="CAJVCH010050929">
    <property type="protein sequence ID" value="CAG7718106.1"/>
    <property type="molecule type" value="Genomic_DNA"/>
</dbReference>
<comment type="caution">
    <text evidence="2">The sequence shown here is derived from an EMBL/GenBank/DDBJ whole genome shotgun (WGS) entry which is preliminary data.</text>
</comment>
<protein>
    <submittedName>
        <fullName evidence="2">Uncharacterized protein</fullName>
    </submittedName>
</protein>
<proteinExistence type="predicted"/>
<name>A0A8J2JEI0_9HEXA</name>